<dbReference type="AlphaFoldDB" id="A0A4Y2SY03"/>
<organism evidence="2 3">
    <name type="scientific">Araneus ventricosus</name>
    <name type="common">Orbweaver spider</name>
    <name type="synonym">Epeira ventricosa</name>
    <dbReference type="NCBI Taxonomy" id="182803"/>
    <lineage>
        <taxon>Eukaryota</taxon>
        <taxon>Metazoa</taxon>
        <taxon>Ecdysozoa</taxon>
        <taxon>Arthropoda</taxon>
        <taxon>Chelicerata</taxon>
        <taxon>Arachnida</taxon>
        <taxon>Araneae</taxon>
        <taxon>Araneomorphae</taxon>
        <taxon>Entelegynae</taxon>
        <taxon>Araneoidea</taxon>
        <taxon>Araneidae</taxon>
        <taxon>Araneus</taxon>
    </lineage>
</organism>
<dbReference type="Proteomes" id="UP000499080">
    <property type="component" value="Unassembled WGS sequence"/>
</dbReference>
<sequence>MALFSRNSQTYPCRTLLPNHETNIAGKRHSMFVTVLIQAVRNSLHQHDMYALRLFTYFTLAGRNHRARKNWADEHHSLGSIKWCLFTEKILSGVIQPPYLHMGKIWNE</sequence>
<proteinExistence type="predicted"/>
<name>A0A4Y2SY03_ARAVE</name>
<gene>
    <name evidence="1" type="ORF">AVEN_137167_1</name>
    <name evidence="2" type="ORF">AVEN_156454_1</name>
</gene>
<accession>A0A4Y2SY03</accession>
<reference evidence="2 3" key="1">
    <citation type="journal article" date="2019" name="Sci. Rep.">
        <title>Orb-weaving spider Araneus ventricosus genome elucidates the spidroin gene catalogue.</title>
        <authorList>
            <person name="Kono N."/>
            <person name="Nakamura H."/>
            <person name="Ohtoshi R."/>
            <person name="Moran D.A.P."/>
            <person name="Shinohara A."/>
            <person name="Yoshida Y."/>
            <person name="Fujiwara M."/>
            <person name="Mori M."/>
            <person name="Tomita M."/>
            <person name="Arakawa K."/>
        </authorList>
    </citation>
    <scope>NUCLEOTIDE SEQUENCE [LARGE SCALE GENOMIC DNA]</scope>
</reference>
<comment type="caution">
    <text evidence="2">The sequence shown here is derived from an EMBL/GenBank/DDBJ whole genome shotgun (WGS) entry which is preliminary data.</text>
</comment>
<dbReference type="EMBL" id="BGPR01024050">
    <property type="protein sequence ID" value="GBN91765.1"/>
    <property type="molecule type" value="Genomic_DNA"/>
</dbReference>
<dbReference type="EMBL" id="BGPR01024049">
    <property type="protein sequence ID" value="GBN91762.1"/>
    <property type="molecule type" value="Genomic_DNA"/>
</dbReference>
<keyword evidence="3" id="KW-1185">Reference proteome</keyword>
<protein>
    <submittedName>
        <fullName evidence="2">Uncharacterized protein</fullName>
    </submittedName>
</protein>
<evidence type="ECO:0000313" key="1">
    <source>
        <dbReference type="EMBL" id="GBN91762.1"/>
    </source>
</evidence>
<evidence type="ECO:0000313" key="2">
    <source>
        <dbReference type="EMBL" id="GBN91765.1"/>
    </source>
</evidence>
<evidence type="ECO:0000313" key="3">
    <source>
        <dbReference type="Proteomes" id="UP000499080"/>
    </source>
</evidence>